<dbReference type="RefSeq" id="WP_200252863.1">
    <property type="nucleotide sequence ID" value="NZ_NRRY01000189.1"/>
</dbReference>
<evidence type="ECO:0000313" key="2">
    <source>
        <dbReference type="EMBL" id="MBK1621921.1"/>
    </source>
</evidence>
<evidence type="ECO:0000256" key="1">
    <source>
        <dbReference type="SAM" id="Phobius"/>
    </source>
</evidence>
<evidence type="ECO:0000313" key="3">
    <source>
        <dbReference type="Proteomes" id="UP001138768"/>
    </source>
</evidence>
<dbReference type="AlphaFoldDB" id="A0A9X0WEG3"/>
<organism evidence="2 3">
    <name type="scientific">Lamprobacter modestohalophilus</name>
    <dbReference type="NCBI Taxonomy" id="1064514"/>
    <lineage>
        <taxon>Bacteria</taxon>
        <taxon>Pseudomonadati</taxon>
        <taxon>Pseudomonadota</taxon>
        <taxon>Gammaproteobacteria</taxon>
        <taxon>Chromatiales</taxon>
        <taxon>Chromatiaceae</taxon>
        <taxon>Lamprobacter</taxon>
    </lineage>
</organism>
<keyword evidence="1" id="KW-1133">Transmembrane helix</keyword>
<feature type="transmembrane region" description="Helical" evidence="1">
    <location>
        <begin position="6"/>
        <end position="25"/>
    </location>
</feature>
<accession>A0A9X0WEG3</accession>
<name>A0A9X0WEG3_9GAMM</name>
<keyword evidence="1" id="KW-0812">Transmembrane</keyword>
<dbReference type="Pfam" id="PF09604">
    <property type="entry name" value="Potass_KdpF"/>
    <property type="match status" value="1"/>
</dbReference>
<comment type="caution">
    <text evidence="2">The sequence shown here is derived from an EMBL/GenBank/DDBJ whole genome shotgun (WGS) entry which is preliminary data.</text>
</comment>
<dbReference type="NCBIfam" id="TIGR02115">
    <property type="entry name" value="potass_kdpF"/>
    <property type="match status" value="1"/>
</dbReference>
<dbReference type="GO" id="GO:0008556">
    <property type="term" value="F:P-type potassium transmembrane transporter activity"/>
    <property type="evidence" value="ECO:0007669"/>
    <property type="project" value="InterPro"/>
</dbReference>
<proteinExistence type="predicted"/>
<reference evidence="2 3" key="1">
    <citation type="journal article" date="2020" name="Microorganisms">
        <title>Osmotic Adaptation and Compatible Solute Biosynthesis of Phototrophic Bacteria as Revealed from Genome Analyses.</title>
        <authorList>
            <person name="Imhoff J.F."/>
            <person name="Rahn T."/>
            <person name="Kunzel S."/>
            <person name="Keller A."/>
            <person name="Neulinger S.C."/>
        </authorList>
    </citation>
    <scope>NUCLEOTIDE SEQUENCE [LARGE SCALE GENOMIC DNA]</scope>
    <source>
        <strain evidence="2 3">DSM 25653</strain>
    </source>
</reference>
<keyword evidence="3" id="KW-1185">Reference proteome</keyword>
<dbReference type="EMBL" id="NRRY01000189">
    <property type="protein sequence ID" value="MBK1621921.1"/>
    <property type="molecule type" value="Genomic_DNA"/>
</dbReference>
<protein>
    <submittedName>
        <fullName evidence="2">K(+)-transporting ATPase subunit F</fullName>
    </submittedName>
</protein>
<sequence length="30" mass="3555">MRYIVYAILLFVVLALLVYLSVALLRPERF</sequence>
<dbReference type="Proteomes" id="UP001138768">
    <property type="component" value="Unassembled WGS sequence"/>
</dbReference>
<gene>
    <name evidence="2" type="primary">kdpF</name>
    <name evidence="2" type="ORF">CKO42_26850</name>
</gene>
<dbReference type="GO" id="GO:0005886">
    <property type="term" value="C:plasma membrane"/>
    <property type="evidence" value="ECO:0007669"/>
    <property type="project" value="InterPro"/>
</dbReference>
<keyword evidence="1" id="KW-0472">Membrane</keyword>
<dbReference type="InterPro" id="IPR011726">
    <property type="entry name" value="KdpF"/>
</dbReference>